<dbReference type="Pfam" id="PF01381">
    <property type="entry name" value="HTH_3"/>
    <property type="match status" value="1"/>
</dbReference>
<dbReference type="SUPFAM" id="SSF47413">
    <property type="entry name" value="lambda repressor-like DNA-binding domains"/>
    <property type="match status" value="1"/>
</dbReference>
<accession>A0ABM9D3D6</accession>
<dbReference type="Gene3D" id="1.10.260.40">
    <property type="entry name" value="lambda repressor-like DNA-binding domains"/>
    <property type="match status" value="1"/>
</dbReference>
<dbReference type="CDD" id="cd00093">
    <property type="entry name" value="HTH_XRE"/>
    <property type="match status" value="1"/>
</dbReference>
<dbReference type="PANTHER" id="PTHR46558:SF11">
    <property type="entry name" value="HTH-TYPE TRANSCRIPTIONAL REGULATOR XRE"/>
    <property type="match status" value="1"/>
</dbReference>
<proteinExistence type="predicted"/>
<dbReference type="PANTHER" id="PTHR46558">
    <property type="entry name" value="TRACRIPTIONAL REGULATORY PROTEIN-RELATED-RELATED"/>
    <property type="match status" value="1"/>
</dbReference>
<feature type="domain" description="HTH cro/C1-type" evidence="2">
    <location>
        <begin position="10"/>
        <end position="64"/>
    </location>
</feature>
<keyword evidence="1" id="KW-0238">DNA-binding</keyword>
<name>A0ABM9D3D6_9LACO</name>
<evidence type="ECO:0000256" key="1">
    <source>
        <dbReference type="ARBA" id="ARBA00023125"/>
    </source>
</evidence>
<dbReference type="RefSeq" id="WP_248706773.1">
    <property type="nucleotide sequence ID" value="NZ_CAKOEU010000008.1"/>
</dbReference>
<evidence type="ECO:0000313" key="3">
    <source>
        <dbReference type="EMBL" id="CAH1857135.1"/>
    </source>
</evidence>
<dbReference type="InterPro" id="IPR010982">
    <property type="entry name" value="Lambda_DNA-bd_dom_sf"/>
</dbReference>
<protein>
    <recommendedName>
        <fullName evidence="2">HTH cro/C1-type domain-containing protein</fullName>
    </recommendedName>
</protein>
<dbReference type="PROSITE" id="PS50943">
    <property type="entry name" value="HTH_CROC1"/>
    <property type="match status" value="1"/>
</dbReference>
<dbReference type="Proteomes" id="UP000838102">
    <property type="component" value="Unassembled WGS sequence"/>
</dbReference>
<sequence length="112" mass="12565">MTSNNDGERVRYFRKINNFTQKDLGERAGLSSQTISNIEREYTGLSSDDAKKIAKAFNITVSQLLGDNSTNSKSDYIDLKDAEHEILSYGGKPISENDWNIIKRILESGTSE</sequence>
<comment type="caution">
    <text evidence="3">The sequence shown here is derived from an EMBL/GenBank/DDBJ whole genome shotgun (WGS) entry which is preliminary data.</text>
</comment>
<gene>
    <name evidence="3" type="ORF">LMG032447_01455</name>
</gene>
<evidence type="ECO:0000259" key="2">
    <source>
        <dbReference type="PROSITE" id="PS50943"/>
    </source>
</evidence>
<reference evidence="3" key="1">
    <citation type="submission" date="2022-03" db="EMBL/GenBank/DDBJ databases">
        <authorList>
            <person name="Hettiarachchi G."/>
        </authorList>
    </citation>
    <scope>NUCLEOTIDE SEQUENCE</scope>
    <source>
        <strain evidence="3">LMG 32447</strain>
    </source>
</reference>
<evidence type="ECO:0000313" key="4">
    <source>
        <dbReference type="Proteomes" id="UP000838102"/>
    </source>
</evidence>
<dbReference type="InterPro" id="IPR001387">
    <property type="entry name" value="Cro/C1-type_HTH"/>
</dbReference>
<keyword evidence="4" id="KW-1185">Reference proteome</keyword>
<dbReference type="SMART" id="SM00530">
    <property type="entry name" value="HTH_XRE"/>
    <property type="match status" value="1"/>
</dbReference>
<organism evidence="3 4">
    <name type="scientific">Convivina praedatoris</name>
    <dbReference type="NCBI Taxonomy" id="2880963"/>
    <lineage>
        <taxon>Bacteria</taxon>
        <taxon>Bacillati</taxon>
        <taxon>Bacillota</taxon>
        <taxon>Bacilli</taxon>
        <taxon>Lactobacillales</taxon>
        <taxon>Lactobacillaceae</taxon>
        <taxon>Convivina</taxon>
    </lineage>
</organism>
<dbReference type="EMBL" id="CAKOEU010000008">
    <property type="protein sequence ID" value="CAH1857135.1"/>
    <property type="molecule type" value="Genomic_DNA"/>
</dbReference>